<dbReference type="Gene3D" id="2.120.10.30">
    <property type="entry name" value="TolB, C-terminal domain"/>
    <property type="match status" value="1"/>
</dbReference>
<keyword evidence="2" id="KW-1185">Reference proteome</keyword>
<evidence type="ECO:0000313" key="2">
    <source>
        <dbReference type="Proteomes" id="UP001240984"/>
    </source>
</evidence>
<evidence type="ECO:0000313" key="1">
    <source>
        <dbReference type="EMBL" id="MDP9793842.1"/>
    </source>
</evidence>
<dbReference type="InterPro" id="IPR011042">
    <property type="entry name" value="6-blade_b-propeller_TolB-like"/>
</dbReference>
<protein>
    <submittedName>
        <fullName evidence="1">Uncharacterized protein</fullName>
    </submittedName>
</protein>
<sequence length="287" mass="30029">MAARSTHLDPDALLDRAAVERADLIALVRAHDGRSTLIARDARTGGFCGLPLGPLETPRAVSYDGTRFLVSDLAGGRLLLRTVGGDADTVLPSEGEQSGAVAFSPDGTGVAMLNQAGGRALLSVVDLRSRGARTVWTGEGAAEDLALTWSPGGRFLAATYVTPDDTSATVVVGHDGALVAGQDGMEIVGSSHRAWLDDHRLLLVDEFWPDGVPPIVVLDPATGARERLRRTRHGAVLGAAGGRLLHLIDREGVVTETTAETDRRPFLIVGPDLSVAFLDVAPGASPR</sequence>
<dbReference type="RefSeq" id="WP_306828929.1">
    <property type="nucleotide sequence ID" value="NZ_JAUSRA010000001.1"/>
</dbReference>
<proteinExistence type="predicted"/>
<dbReference type="SUPFAM" id="SSF82171">
    <property type="entry name" value="DPP6 N-terminal domain-like"/>
    <property type="match status" value="1"/>
</dbReference>
<dbReference type="Proteomes" id="UP001240984">
    <property type="component" value="Unassembled WGS sequence"/>
</dbReference>
<name>A0ABT9MQY2_9ACTN</name>
<organism evidence="1 2">
    <name type="scientific">Catenuloplanes nepalensis</name>
    <dbReference type="NCBI Taxonomy" id="587533"/>
    <lineage>
        <taxon>Bacteria</taxon>
        <taxon>Bacillati</taxon>
        <taxon>Actinomycetota</taxon>
        <taxon>Actinomycetes</taxon>
        <taxon>Micromonosporales</taxon>
        <taxon>Micromonosporaceae</taxon>
        <taxon>Catenuloplanes</taxon>
    </lineage>
</organism>
<accession>A0ABT9MQY2</accession>
<reference evidence="1 2" key="1">
    <citation type="submission" date="2023-07" db="EMBL/GenBank/DDBJ databases">
        <title>Sequencing the genomes of 1000 actinobacteria strains.</title>
        <authorList>
            <person name="Klenk H.-P."/>
        </authorList>
    </citation>
    <scope>NUCLEOTIDE SEQUENCE [LARGE SCALE GENOMIC DNA]</scope>
    <source>
        <strain evidence="1 2">DSM 44710</strain>
    </source>
</reference>
<comment type="caution">
    <text evidence="1">The sequence shown here is derived from an EMBL/GenBank/DDBJ whole genome shotgun (WGS) entry which is preliminary data.</text>
</comment>
<dbReference type="EMBL" id="JAUSRA010000001">
    <property type="protein sequence ID" value="MDP9793842.1"/>
    <property type="molecule type" value="Genomic_DNA"/>
</dbReference>
<gene>
    <name evidence="1" type="ORF">J2S43_002354</name>
</gene>